<dbReference type="PROSITE" id="PS00751">
    <property type="entry name" value="TCP1_2"/>
    <property type="match status" value="1"/>
</dbReference>
<dbReference type="PRINTS" id="PR00304">
    <property type="entry name" value="TCOMPLEXTCP1"/>
</dbReference>
<evidence type="ECO:0000313" key="7">
    <source>
        <dbReference type="Proteomes" id="UP000070456"/>
    </source>
</evidence>
<dbReference type="InterPro" id="IPR002194">
    <property type="entry name" value="Chaperonin_TCP-1_CS"/>
</dbReference>
<comment type="similarity">
    <text evidence="1">Belongs to the chaperonin (HSP60) family.</text>
</comment>
<evidence type="ECO:0000256" key="1">
    <source>
        <dbReference type="ARBA" id="ARBA00006607"/>
    </source>
</evidence>
<dbReference type="InterPro" id="IPR017998">
    <property type="entry name" value="Chaperone_TCP-1"/>
</dbReference>
<dbReference type="GO" id="GO:0016887">
    <property type="term" value="F:ATP hydrolysis activity"/>
    <property type="evidence" value="ECO:0007669"/>
    <property type="project" value="InterPro"/>
</dbReference>
<comment type="caution">
    <text evidence="6">The sequence shown here is derived from an EMBL/GenBank/DDBJ whole genome shotgun (WGS) entry which is preliminary data.</text>
</comment>
<dbReference type="STRING" id="520762.AN619_13220"/>
<dbReference type="Gene3D" id="1.10.560.10">
    <property type="entry name" value="GroEL-like equatorial domain"/>
    <property type="match status" value="1"/>
</dbReference>
<evidence type="ECO:0000256" key="5">
    <source>
        <dbReference type="ARBA" id="ARBA00023186"/>
    </source>
</evidence>
<dbReference type="Proteomes" id="UP000070456">
    <property type="component" value="Unassembled WGS sequence"/>
</dbReference>
<keyword evidence="7" id="KW-1185">Reference proteome</keyword>
<dbReference type="GO" id="GO:0140662">
    <property type="term" value="F:ATP-dependent protein folding chaperone"/>
    <property type="evidence" value="ECO:0007669"/>
    <property type="project" value="InterPro"/>
</dbReference>
<proteinExistence type="inferred from homology"/>
<evidence type="ECO:0000256" key="3">
    <source>
        <dbReference type="ARBA" id="ARBA00022741"/>
    </source>
</evidence>
<dbReference type="InterPro" id="IPR027413">
    <property type="entry name" value="GROEL-like_equatorial_sf"/>
</dbReference>
<keyword evidence="3" id="KW-0547">Nucleotide-binding</keyword>
<dbReference type="Pfam" id="PF00118">
    <property type="entry name" value="Cpn60_TCP1"/>
    <property type="match status" value="1"/>
</dbReference>
<dbReference type="AlphaFoldDB" id="A0A140L5N4"/>
<keyword evidence="5" id="KW-0143">Chaperone</keyword>
<sequence>MDEVKGVSGLHMEKPDQENRREINTALENNVQAVKAVVSAVEGTIGPKGMDCMIVDEEGQFIITNDGVTILMEMDVTHPAAVMMVNAAYAQQCQVGDGTTTMSVIAGAMLQSALFQSQRGVSVHKIIEGLRLGTEEAIKFIKEKRICIGKEDQELARAVARVAGRAQMDLVDLICQASSHVGEEKMKEKGFRFSDSITAIEGTENEVLKGIIIDRKPLNMKPVDLLQDVKILIVDDALQPEALRDELLNTENGFSQYIENRRVFENWIKKMIHMKIGAVFTDRSIDEDGEQALTDAGILVVGSVLKEQLIRLAAYTGARPVKRGVLNKPPEELEGYCGYAGKICYDSELEHIRIMEGMGEPMTTVIVSASTGAVAKEKERVAKDAASALQAAIKSGIVAGGGAIELACAIHLEKIRNAMDGLAKYGVDCVIDGLKKPIYHIVQNAGYNPLEKLERVIEAGKSSGNIHLGVDCEDGEVKDLFALGIVDPALVKIAALKTACEISEAILKIHLIIKGKNM</sequence>
<dbReference type="PANTHER" id="PTHR11353">
    <property type="entry name" value="CHAPERONIN"/>
    <property type="match status" value="1"/>
</dbReference>
<dbReference type="InterPro" id="IPR002423">
    <property type="entry name" value="Cpn60/GroEL/TCP-1"/>
</dbReference>
<dbReference type="EMBL" id="LOEE01000030">
    <property type="protein sequence ID" value="KXG75859.1"/>
    <property type="molecule type" value="Genomic_DNA"/>
</dbReference>
<dbReference type="GO" id="GO:0005524">
    <property type="term" value="F:ATP binding"/>
    <property type="evidence" value="ECO:0007669"/>
    <property type="project" value="UniProtKB-KW"/>
</dbReference>
<evidence type="ECO:0000256" key="2">
    <source>
        <dbReference type="ARBA" id="ARBA00008020"/>
    </source>
</evidence>
<dbReference type="RefSeq" id="WP_198153252.1">
    <property type="nucleotide sequence ID" value="NZ_LOEE01000030.1"/>
</dbReference>
<organism evidence="6 7">
    <name type="scientific">Thermotalea metallivorans</name>
    <dbReference type="NCBI Taxonomy" id="520762"/>
    <lineage>
        <taxon>Bacteria</taxon>
        <taxon>Bacillati</taxon>
        <taxon>Bacillota</taxon>
        <taxon>Clostridia</taxon>
        <taxon>Peptostreptococcales</taxon>
        <taxon>Thermotaleaceae</taxon>
        <taxon>Thermotalea</taxon>
    </lineage>
</organism>
<accession>A0A140L5N4</accession>
<dbReference type="CDD" id="cd00309">
    <property type="entry name" value="chaperonin_type_I_II"/>
    <property type="match status" value="1"/>
</dbReference>
<dbReference type="Gene3D" id="3.50.7.10">
    <property type="entry name" value="GroEL"/>
    <property type="match status" value="1"/>
</dbReference>
<evidence type="ECO:0000313" key="6">
    <source>
        <dbReference type="EMBL" id="KXG75859.1"/>
    </source>
</evidence>
<dbReference type="InterPro" id="IPR027410">
    <property type="entry name" value="TCP-1-like_intermed_sf"/>
</dbReference>
<dbReference type="InterPro" id="IPR027409">
    <property type="entry name" value="GroEL-like_apical_dom_sf"/>
</dbReference>
<gene>
    <name evidence="6" type="primary">groL_1</name>
    <name evidence="6" type="ORF">AN619_13220</name>
</gene>
<reference evidence="6 7" key="1">
    <citation type="submission" date="2015-12" db="EMBL/GenBank/DDBJ databases">
        <title>Draft genome sequence of the thermoanaerobe Thermotalea metallivorans, an isolate from the runoff channel of the Great Artesian Basin, Australia.</title>
        <authorList>
            <person name="Patel B.K."/>
        </authorList>
    </citation>
    <scope>NUCLEOTIDE SEQUENCE [LARGE SCALE GENOMIC DNA]</scope>
    <source>
        <strain evidence="6 7">B2-1</strain>
    </source>
</reference>
<protein>
    <submittedName>
        <fullName evidence="6">60 kDa chaperonin</fullName>
    </submittedName>
</protein>
<evidence type="ECO:0000256" key="4">
    <source>
        <dbReference type="ARBA" id="ARBA00022840"/>
    </source>
</evidence>
<comment type="similarity">
    <text evidence="2">Belongs to the TCP-1 chaperonin family.</text>
</comment>
<dbReference type="SUPFAM" id="SSF52029">
    <property type="entry name" value="GroEL apical domain-like"/>
    <property type="match status" value="1"/>
</dbReference>
<dbReference type="Gene3D" id="3.30.260.10">
    <property type="entry name" value="TCP-1-like chaperonin intermediate domain"/>
    <property type="match status" value="1"/>
</dbReference>
<dbReference type="GO" id="GO:0051082">
    <property type="term" value="F:unfolded protein binding"/>
    <property type="evidence" value="ECO:0007669"/>
    <property type="project" value="InterPro"/>
</dbReference>
<dbReference type="SUPFAM" id="SSF48592">
    <property type="entry name" value="GroEL equatorial domain-like"/>
    <property type="match status" value="1"/>
</dbReference>
<keyword evidence="4" id="KW-0067">ATP-binding</keyword>
<name>A0A140L5N4_9FIRM</name>